<keyword evidence="5" id="KW-0472">Membrane</keyword>
<evidence type="ECO:0000256" key="4">
    <source>
        <dbReference type="ARBA" id="ARBA00022927"/>
    </source>
</evidence>
<dbReference type="Gene3D" id="1.25.10.10">
    <property type="entry name" value="Leucine-rich Repeat Variant"/>
    <property type="match status" value="3"/>
</dbReference>
<dbReference type="InterPro" id="IPR026739">
    <property type="entry name" value="AP_beta"/>
</dbReference>
<comment type="similarity">
    <text evidence="2">Belongs to the adaptor complexes large subunit family.</text>
</comment>
<evidence type="ECO:0000256" key="1">
    <source>
        <dbReference type="ARBA" id="ARBA00004308"/>
    </source>
</evidence>
<keyword evidence="4" id="KW-0653">Protein transport</keyword>
<dbReference type="AlphaFoldDB" id="A0A3P7MRI6"/>
<proteinExistence type="inferred from homology"/>
<evidence type="ECO:0000313" key="8">
    <source>
        <dbReference type="Proteomes" id="UP000271098"/>
    </source>
</evidence>
<dbReference type="GO" id="GO:0006886">
    <property type="term" value="P:intracellular protein transport"/>
    <property type="evidence" value="ECO:0007669"/>
    <property type="project" value="InterPro"/>
</dbReference>
<dbReference type="InterPro" id="IPR016024">
    <property type="entry name" value="ARM-type_fold"/>
</dbReference>
<dbReference type="InterPro" id="IPR002553">
    <property type="entry name" value="Clathrin/coatomer_adapt-like_N"/>
</dbReference>
<evidence type="ECO:0000256" key="2">
    <source>
        <dbReference type="ARBA" id="ARBA00006613"/>
    </source>
</evidence>
<dbReference type="GO" id="GO:0012505">
    <property type="term" value="C:endomembrane system"/>
    <property type="evidence" value="ECO:0007669"/>
    <property type="project" value="UniProtKB-SubCell"/>
</dbReference>
<keyword evidence="8" id="KW-1185">Reference proteome</keyword>
<organism evidence="7 8">
    <name type="scientific">Gongylonema pulchrum</name>
    <dbReference type="NCBI Taxonomy" id="637853"/>
    <lineage>
        <taxon>Eukaryota</taxon>
        <taxon>Metazoa</taxon>
        <taxon>Ecdysozoa</taxon>
        <taxon>Nematoda</taxon>
        <taxon>Chromadorea</taxon>
        <taxon>Rhabditida</taxon>
        <taxon>Spirurina</taxon>
        <taxon>Spiruromorpha</taxon>
        <taxon>Spiruroidea</taxon>
        <taxon>Gongylonematidae</taxon>
        <taxon>Gongylonema</taxon>
    </lineage>
</organism>
<keyword evidence="3" id="KW-0813">Transport</keyword>
<dbReference type="EMBL" id="UYRT01081915">
    <property type="protein sequence ID" value="VDN25178.1"/>
    <property type="molecule type" value="Genomic_DNA"/>
</dbReference>
<gene>
    <name evidence="7" type="ORF">GPUH_LOCUS15004</name>
</gene>
<evidence type="ECO:0000256" key="5">
    <source>
        <dbReference type="ARBA" id="ARBA00023136"/>
    </source>
</evidence>
<evidence type="ECO:0000256" key="3">
    <source>
        <dbReference type="ARBA" id="ARBA00022448"/>
    </source>
</evidence>
<comment type="subcellular location">
    <subcellularLocation>
        <location evidence="1">Endomembrane system</location>
    </subcellularLocation>
</comment>
<reference evidence="7 8" key="1">
    <citation type="submission" date="2018-11" db="EMBL/GenBank/DDBJ databases">
        <authorList>
            <consortium name="Pathogen Informatics"/>
        </authorList>
    </citation>
    <scope>NUCLEOTIDE SEQUENCE [LARGE SCALE GENOMIC DNA]</scope>
</reference>
<dbReference type="GO" id="GO:0016192">
    <property type="term" value="P:vesicle-mediated transport"/>
    <property type="evidence" value="ECO:0007669"/>
    <property type="project" value="InterPro"/>
</dbReference>
<evidence type="ECO:0000259" key="6">
    <source>
        <dbReference type="Pfam" id="PF01602"/>
    </source>
</evidence>
<dbReference type="Proteomes" id="UP000271098">
    <property type="component" value="Unassembled WGS sequence"/>
</dbReference>
<dbReference type="GO" id="GO:0030117">
    <property type="term" value="C:membrane coat"/>
    <property type="evidence" value="ECO:0007669"/>
    <property type="project" value="InterPro"/>
</dbReference>
<dbReference type="OrthoDB" id="302453at2759"/>
<dbReference type="InterPro" id="IPR011989">
    <property type="entry name" value="ARM-like"/>
</dbReference>
<name>A0A3P7MRI6_9BILA</name>
<evidence type="ECO:0000313" key="7">
    <source>
        <dbReference type="EMBL" id="VDN25178.1"/>
    </source>
</evidence>
<dbReference type="PANTHER" id="PTHR11134">
    <property type="entry name" value="ADAPTOR COMPLEX SUBUNIT BETA FAMILY MEMBER"/>
    <property type="match status" value="1"/>
</dbReference>
<protein>
    <recommendedName>
        <fullName evidence="6">Clathrin/coatomer adaptor adaptin-like N-terminal domain-containing protein</fullName>
    </recommendedName>
</protein>
<dbReference type="SUPFAM" id="SSF48371">
    <property type="entry name" value="ARM repeat"/>
    <property type="match status" value="1"/>
</dbReference>
<sequence length="366" mass="39821">MSSIRVPMIAPIMLLAIRESESLQPELIECIDYLLGDKRTLAIADVDEWGQVVMIGLLTRYARCQFVAPSETAVDSDLTLLLSSCRPLLQSRNCAVVMAVAQLFYHCAPPAQLSIISRALVRLLRGPREVQSVVLVNIATICATNPVLGRPNFAISNNMFEPFLKSFFIRPAEPKHIKLLKLQVLTTLVSETNVQLVLRELQNMFEPFLKSFFIRPAEPKHIKLLKLQVLTTLVSETNVQLVLRELQTYVNIAEMADAAVDAIGQCAVRVNSVADSCLSGLVSLIASSNENVVSAAVVTYVNIAEMADAAVGAIGQCAVRVNSVADSCLSGLVSLIASSNENVVSAAVVVLKRSTFEPFLKNILLT</sequence>
<feature type="domain" description="Clathrin/coatomer adaptor adaptin-like N-terminal" evidence="6">
    <location>
        <begin position="20"/>
        <end position="203"/>
    </location>
</feature>
<dbReference type="Pfam" id="PF01602">
    <property type="entry name" value="Adaptin_N"/>
    <property type="match status" value="1"/>
</dbReference>
<accession>A0A3P7MRI6</accession>